<dbReference type="HOGENOM" id="CLU_1522791_0_0_9"/>
<keyword evidence="2" id="KW-1185">Reference proteome</keyword>
<name>J7J1U4_DESMD</name>
<reference evidence="2" key="2">
    <citation type="submission" date="2012-08" db="EMBL/GenBank/DDBJ databases">
        <title>Finished genome of Desulfosporosinus meridiei DSM 13257.</title>
        <authorList>
            <person name="Huntemann M."/>
            <person name="Wei C.-L."/>
            <person name="Han J."/>
            <person name="Detter J.C."/>
            <person name="Han C."/>
            <person name="Davenport K."/>
            <person name="Daligault H."/>
            <person name="Erkkila T."/>
            <person name="Gu W."/>
            <person name="Munk A.C.C."/>
            <person name="Teshima H."/>
            <person name="Xu Y."/>
            <person name="Chain P."/>
            <person name="Tapia R."/>
            <person name="Chen A."/>
            <person name="Krypides N."/>
            <person name="Mavromatis K."/>
            <person name="Markowitz V."/>
            <person name="Szeto E."/>
            <person name="Ivanova N."/>
            <person name="Mikhailova N."/>
            <person name="Ovchinnikova G."/>
            <person name="Pagani I."/>
            <person name="Pati A."/>
            <person name="Goodwin L."/>
            <person name="Peters L."/>
            <person name="Pitluck S."/>
            <person name="Woyke T."/>
            <person name="Pester M."/>
            <person name="Spring S."/>
            <person name="Ollivier B."/>
            <person name="Rattei T."/>
            <person name="Klenk H.-P."/>
            <person name="Wagner M."/>
            <person name="Loy A."/>
        </authorList>
    </citation>
    <scope>NUCLEOTIDE SEQUENCE [LARGE SCALE GENOMIC DNA]</scope>
    <source>
        <strain evidence="2">ATCC BAA-275 / DSM 13257 / NCIMB 13706 / S10</strain>
    </source>
</reference>
<dbReference type="Gene3D" id="2.60.120.260">
    <property type="entry name" value="Galactose-binding domain-like"/>
    <property type="match status" value="1"/>
</dbReference>
<accession>J7J1U4</accession>
<dbReference type="EMBL" id="CP003629">
    <property type="protein sequence ID" value="AFQ44931.1"/>
    <property type="molecule type" value="Genomic_DNA"/>
</dbReference>
<dbReference type="AlphaFoldDB" id="J7J1U4"/>
<dbReference type="RefSeq" id="WP_014903842.1">
    <property type="nucleotide sequence ID" value="NC_018515.1"/>
</dbReference>
<gene>
    <name evidence="1" type="ordered locus">Desmer_3048</name>
</gene>
<reference evidence="1 2" key="1">
    <citation type="journal article" date="2012" name="J. Bacteriol.">
        <title>Complete genome sequences of Desulfosporosinus orientis DSM765T, Desulfosporosinus youngiae DSM17734T, Desulfosporosinus meridiei DSM13257T, and Desulfosporosinus acidiphilus DSM22704T.</title>
        <authorList>
            <person name="Pester M."/>
            <person name="Brambilla E."/>
            <person name="Alazard D."/>
            <person name="Rattei T."/>
            <person name="Weinmaier T."/>
            <person name="Han J."/>
            <person name="Lucas S."/>
            <person name="Lapidus A."/>
            <person name="Cheng J.F."/>
            <person name="Goodwin L."/>
            <person name="Pitluck S."/>
            <person name="Peters L."/>
            <person name="Ovchinnikova G."/>
            <person name="Teshima H."/>
            <person name="Detter J.C."/>
            <person name="Han C.S."/>
            <person name="Tapia R."/>
            <person name="Land M.L."/>
            <person name="Hauser L."/>
            <person name="Kyrpides N.C."/>
            <person name="Ivanova N.N."/>
            <person name="Pagani I."/>
            <person name="Huntmann M."/>
            <person name="Wei C.L."/>
            <person name="Davenport K.W."/>
            <person name="Daligault H."/>
            <person name="Chain P.S."/>
            <person name="Chen A."/>
            <person name="Mavromatis K."/>
            <person name="Markowitz V."/>
            <person name="Szeto E."/>
            <person name="Mikhailova N."/>
            <person name="Pati A."/>
            <person name="Wagner M."/>
            <person name="Woyke T."/>
            <person name="Ollivier B."/>
            <person name="Klenk H.P."/>
            <person name="Spring S."/>
            <person name="Loy A."/>
        </authorList>
    </citation>
    <scope>NUCLEOTIDE SEQUENCE [LARGE SCALE GENOMIC DNA]</scope>
    <source>
        <strain evidence="2">ATCC BAA-275 / DSM 13257 / NCIMB 13706 / S10</strain>
    </source>
</reference>
<evidence type="ECO:0000313" key="2">
    <source>
        <dbReference type="Proteomes" id="UP000005262"/>
    </source>
</evidence>
<evidence type="ECO:0000313" key="1">
    <source>
        <dbReference type="EMBL" id="AFQ44931.1"/>
    </source>
</evidence>
<organism evidence="1 2">
    <name type="scientific">Desulfosporosinus meridiei (strain ATCC BAA-275 / DSM 13257 / KCTC 12902 / NCIMB 13706 / S10)</name>
    <dbReference type="NCBI Taxonomy" id="768704"/>
    <lineage>
        <taxon>Bacteria</taxon>
        <taxon>Bacillati</taxon>
        <taxon>Bacillota</taxon>
        <taxon>Clostridia</taxon>
        <taxon>Eubacteriales</taxon>
        <taxon>Desulfitobacteriaceae</taxon>
        <taxon>Desulfosporosinus</taxon>
    </lineage>
</organism>
<dbReference type="KEGG" id="dmi:Desmer_3048"/>
<sequence>MGPSSSYADVISEVGTISLPSTGSTYLESQTLIPVKQGEDYTLSGNLSTDPLTAASGNGASLQVLIYNQAGTYVQTIKSKVVSEKSDLAKYVVPFNSPVKGTAKVRLDVTSAQGDAKFDNIRFGYDLEGRLKQEKVSKTLNGPILHTFDYDYDKVGNLISSIEKILLKAELMIPKV</sequence>
<protein>
    <submittedName>
        <fullName evidence="1">Uncharacterized protein</fullName>
    </submittedName>
</protein>
<dbReference type="Proteomes" id="UP000005262">
    <property type="component" value="Chromosome"/>
</dbReference>
<proteinExistence type="predicted"/>